<accession>A0A3P7WYK1</accession>
<dbReference type="WBParaSite" id="HPBE_0000014201-mRNA-1">
    <property type="protein sequence ID" value="HPBE_0000014201-mRNA-1"/>
    <property type="gene ID" value="HPBE_0000014201"/>
</dbReference>
<sequence length="81" mass="9350">MEKKRGSAKDAISSSKRVEHRGRRRYRELEGRESEQLSHHLPGKPRLPINSTEVHAFECGDEQQNTESIPAVLRDKVEKEN</sequence>
<feature type="region of interest" description="Disordered" evidence="1">
    <location>
        <begin position="61"/>
        <end position="81"/>
    </location>
</feature>
<keyword evidence="3" id="KW-1185">Reference proteome</keyword>
<name>A0A183F224_HELPZ</name>
<reference evidence="2 3" key="1">
    <citation type="submission" date="2018-11" db="EMBL/GenBank/DDBJ databases">
        <authorList>
            <consortium name="Pathogen Informatics"/>
        </authorList>
    </citation>
    <scope>NUCLEOTIDE SEQUENCE [LARGE SCALE GENOMIC DNA]</scope>
</reference>
<reference evidence="4" key="2">
    <citation type="submission" date="2019-09" db="UniProtKB">
        <authorList>
            <consortium name="WormBaseParasite"/>
        </authorList>
    </citation>
    <scope>IDENTIFICATION</scope>
</reference>
<feature type="compositionally biased region" description="Basic and acidic residues" evidence="1">
    <location>
        <begin position="27"/>
        <end position="38"/>
    </location>
</feature>
<evidence type="ECO:0000256" key="1">
    <source>
        <dbReference type="SAM" id="MobiDB-lite"/>
    </source>
</evidence>
<gene>
    <name evidence="2" type="ORF">HPBE_LOCUS143</name>
</gene>
<evidence type="ECO:0000313" key="2">
    <source>
        <dbReference type="EMBL" id="VDO18525.1"/>
    </source>
</evidence>
<proteinExistence type="predicted"/>
<dbReference type="EMBL" id="UZAH01000088">
    <property type="protein sequence ID" value="VDO18525.1"/>
    <property type="molecule type" value="Genomic_DNA"/>
</dbReference>
<dbReference type="Proteomes" id="UP000050761">
    <property type="component" value="Unassembled WGS sequence"/>
</dbReference>
<organism evidence="3 4">
    <name type="scientific">Heligmosomoides polygyrus</name>
    <name type="common">Parasitic roundworm</name>
    <dbReference type="NCBI Taxonomy" id="6339"/>
    <lineage>
        <taxon>Eukaryota</taxon>
        <taxon>Metazoa</taxon>
        <taxon>Ecdysozoa</taxon>
        <taxon>Nematoda</taxon>
        <taxon>Chromadorea</taxon>
        <taxon>Rhabditida</taxon>
        <taxon>Rhabditina</taxon>
        <taxon>Rhabditomorpha</taxon>
        <taxon>Strongyloidea</taxon>
        <taxon>Heligmosomidae</taxon>
        <taxon>Heligmosomoides</taxon>
    </lineage>
</organism>
<evidence type="ECO:0000313" key="3">
    <source>
        <dbReference type="Proteomes" id="UP000050761"/>
    </source>
</evidence>
<accession>A0A183F224</accession>
<dbReference type="AlphaFoldDB" id="A0A183F224"/>
<feature type="region of interest" description="Disordered" evidence="1">
    <location>
        <begin position="1"/>
        <end position="48"/>
    </location>
</feature>
<protein>
    <submittedName>
        <fullName evidence="2 4">Uncharacterized protein</fullName>
    </submittedName>
</protein>
<evidence type="ECO:0000313" key="4">
    <source>
        <dbReference type="WBParaSite" id="HPBE_0000014201-mRNA-1"/>
    </source>
</evidence>